<dbReference type="AlphaFoldDB" id="A0A2G2V4C4"/>
<dbReference type="PANTHER" id="PTHR31358:SF44">
    <property type="entry name" value="ASPARTATE CARBAMOYLTRANSFERASE, CHLOROPLASTIC"/>
    <property type="match status" value="1"/>
</dbReference>
<comment type="caution">
    <text evidence="1">The sequence shown here is derived from an EMBL/GenBank/DDBJ whole genome shotgun (WGS) entry which is preliminary data.</text>
</comment>
<dbReference type="EMBL" id="MLFT02000307">
    <property type="protein sequence ID" value="PHT27824.1"/>
    <property type="molecule type" value="Genomic_DNA"/>
</dbReference>
<evidence type="ECO:0000313" key="1">
    <source>
        <dbReference type="EMBL" id="PHT27824.1"/>
    </source>
</evidence>
<accession>A0A2G2V4C4</accession>
<reference evidence="1 2" key="1">
    <citation type="journal article" date="2017" name="Genome Biol.">
        <title>New reference genome sequences of hot pepper reveal the massive evolution of plant disease-resistance genes by retroduplication.</title>
        <authorList>
            <person name="Kim S."/>
            <person name="Park J."/>
            <person name="Yeom S.I."/>
            <person name="Kim Y.M."/>
            <person name="Seo E."/>
            <person name="Kim K.T."/>
            <person name="Kim M.S."/>
            <person name="Lee J.M."/>
            <person name="Cheong K."/>
            <person name="Shin H.S."/>
            <person name="Kim S.B."/>
            <person name="Han K."/>
            <person name="Lee J."/>
            <person name="Park M."/>
            <person name="Lee H.A."/>
            <person name="Lee H.Y."/>
            <person name="Lee Y."/>
            <person name="Oh S."/>
            <person name="Lee J.H."/>
            <person name="Choi E."/>
            <person name="Choi E."/>
            <person name="Lee S.E."/>
            <person name="Jeon J."/>
            <person name="Kim H."/>
            <person name="Choi G."/>
            <person name="Song H."/>
            <person name="Lee J."/>
            <person name="Lee S.C."/>
            <person name="Kwon J.K."/>
            <person name="Lee H.Y."/>
            <person name="Koo N."/>
            <person name="Hong Y."/>
            <person name="Kim R.W."/>
            <person name="Kang W.H."/>
            <person name="Huh J.H."/>
            <person name="Kang B.C."/>
            <person name="Yang T.J."/>
            <person name="Lee Y.H."/>
            <person name="Bennetzen J.L."/>
            <person name="Choi D."/>
        </authorList>
    </citation>
    <scope>NUCLEOTIDE SEQUENCE [LARGE SCALE GENOMIC DNA]</scope>
    <source>
        <strain evidence="2">cv. PBC81</strain>
    </source>
</reference>
<dbReference type="InterPro" id="IPR044833">
    <property type="entry name" value="WDL5/6"/>
</dbReference>
<gene>
    <name evidence="1" type="ORF">CQW23_32569</name>
</gene>
<dbReference type="OrthoDB" id="424753at2759"/>
<proteinExistence type="predicted"/>
<dbReference type="GO" id="GO:0008017">
    <property type="term" value="F:microtubule binding"/>
    <property type="evidence" value="ECO:0007669"/>
    <property type="project" value="InterPro"/>
</dbReference>
<dbReference type="STRING" id="33114.A0A2G2V4C4"/>
<organism evidence="1 2">
    <name type="scientific">Capsicum baccatum</name>
    <name type="common">Peruvian pepper</name>
    <dbReference type="NCBI Taxonomy" id="33114"/>
    <lineage>
        <taxon>Eukaryota</taxon>
        <taxon>Viridiplantae</taxon>
        <taxon>Streptophyta</taxon>
        <taxon>Embryophyta</taxon>
        <taxon>Tracheophyta</taxon>
        <taxon>Spermatophyta</taxon>
        <taxon>Magnoliopsida</taxon>
        <taxon>eudicotyledons</taxon>
        <taxon>Gunneridae</taxon>
        <taxon>Pentapetalae</taxon>
        <taxon>asterids</taxon>
        <taxon>lamiids</taxon>
        <taxon>Solanales</taxon>
        <taxon>Solanaceae</taxon>
        <taxon>Solanoideae</taxon>
        <taxon>Capsiceae</taxon>
        <taxon>Capsicum</taxon>
    </lineage>
</organism>
<sequence>MRAMGWTTNDIIGISPGIGMHKVHLEEDWMPTRGMTPDIEDESDQPGINDAEFSIWKEAKLGRQGPKEAYGKSVPGKNNISQDFGDQQRIEYASIALTCSKKSDMSRKEIISSVSRSTYGAAENVGTAAKPNGIMHEHIRPSTFELPDHALVGPGHEGGVRVGESPTLLGSEHRFSYMDLSNPSLIDLESQGGDSSTSTSANQQILDLNLALAFQEKLSDPRITSMLNWKERHTDREIANFTMMLKENGLDPMIQALL</sequence>
<name>A0A2G2V4C4_CAPBA</name>
<dbReference type="PANTHER" id="PTHR31358">
    <property type="entry name" value="PROTEIN WVD2-LIKE 4"/>
    <property type="match status" value="1"/>
</dbReference>
<dbReference type="Proteomes" id="UP000224567">
    <property type="component" value="Unassembled WGS sequence"/>
</dbReference>
<reference evidence="2" key="2">
    <citation type="journal article" date="2017" name="J. Anim. Genet.">
        <title>Multiple reference genome sequences of hot pepper reveal the massive evolution of plant disease resistance genes by retroduplication.</title>
        <authorList>
            <person name="Kim S."/>
            <person name="Park J."/>
            <person name="Yeom S.-I."/>
            <person name="Kim Y.-M."/>
            <person name="Seo E."/>
            <person name="Kim K.-T."/>
            <person name="Kim M.-S."/>
            <person name="Lee J.M."/>
            <person name="Cheong K."/>
            <person name="Shin H.-S."/>
            <person name="Kim S.-B."/>
            <person name="Han K."/>
            <person name="Lee J."/>
            <person name="Park M."/>
            <person name="Lee H.-A."/>
            <person name="Lee H.-Y."/>
            <person name="Lee Y."/>
            <person name="Oh S."/>
            <person name="Lee J.H."/>
            <person name="Choi E."/>
            <person name="Choi E."/>
            <person name="Lee S.E."/>
            <person name="Jeon J."/>
            <person name="Kim H."/>
            <person name="Choi G."/>
            <person name="Song H."/>
            <person name="Lee J."/>
            <person name="Lee S.-C."/>
            <person name="Kwon J.-K."/>
            <person name="Lee H.-Y."/>
            <person name="Koo N."/>
            <person name="Hong Y."/>
            <person name="Kim R.W."/>
            <person name="Kang W.-H."/>
            <person name="Huh J.H."/>
            <person name="Kang B.-C."/>
            <person name="Yang T.-J."/>
            <person name="Lee Y.-H."/>
            <person name="Bennetzen J.L."/>
            <person name="Choi D."/>
        </authorList>
    </citation>
    <scope>NUCLEOTIDE SEQUENCE [LARGE SCALE GENOMIC DNA]</scope>
    <source>
        <strain evidence="2">cv. PBC81</strain>
    </source>
</reference>
<keyword evidence="2" id="KW-1185">Reference proteome</keyword>
<evidence type="ECO:0000313" key="2">
    <source>
        <dbReference type="Proteomes" id="UP000224567"/>
    </source>
</evidence>
<protein>
    <submittedName>
        <fullName evidence="1">Uncharacterized protein</fullName>
    </submittedName>
</protein>